<dbReference type="Pfam" id="PF00005">
    <property type="entry name" value="ABC_tran"/>
    <property type="match status" value="1"/>
</dbReference>
<dbReference type="PROSITE" id="PS00211">
    <property type="entry name" value="ABC_TRANSPORTER_1"/>
    <property type="match status" value="1"/>
</dbReference>
<dbReference type="InterPro" id="IPR003593">
    <property type="entry name" value="AAA+_ATPase"/>
</dbReference>
<dbReference type="PANTHER" id="PTHR43423">
    <property type="entry name" value="ABC TRANSPORTER I FAMILY MEMBER 17"/>
    <property type="match status" value="1"/>
</dbReference>
<evidence type="ECO:0000256" key="2">
    <source>
        <dbReference type="ARBA" id="ARBA00022741"/>
    </source>
</evidence>
<gene>
    <name evidence="5" type="ORF">HMPREF1015_02140</name>
</gene>
<dbReference type="PATRIC" id="fig|665952.3.peg.918"/>
<comment type="caution">
    <text evidence="5">The sequence shown here is derived from an EMBL/GenBank/DDBJ whole genome shotgun (WGS) entry which is preliminary data.</text>
</comment>
<dbReference type="SMART" id="SM00382">
    <property type="entry name" value="AAA"/>
    <property type="match status" value="1"/>
</dbReference>
<dbReference type="Gene3D" id="3.40.50.300">
    <property type="entry name" value="P-loop containing nucleotide triphosphate hydrolases"/>
    <property type="match status" value="1"/>
</dbReference>
<keyword evidence="3" id="KW-0067">ATP-binding</keyword>
<keyword evidence="6" id="KW-1185">Reference proteome</keyword>
<evidence type="ECO:0000259" key="4">
    <source>
        <dbReference type="PROSITE" id="PS50893"/>
    </source>
</evidence>
<feature type="domain" description="ABC transporter" evidence="4">
    <location>
        <begin position="12"/>
        <end position="193"/>
    </location>
</feature>
<dbReference type="InterPro" id="IPR017871">
    <property type="entry name" value="ABC_transporter-like_CS"/>
</dbReference>
<dbReference type="SUPFAM" id="SSF52540">
    <property type="entry name" value="P-loop containing nucleoside triphosphate hydrolases"/>
    <property type="match status" value="1"/>
</dbReference>
<dbReference type="GO" id="GO:0005524">
    <property type="term" value="F:ATP binding"/>
    <property type="evidence" value="ECO:0007669"/>
    <property type="project" value="UniProtKB-KW"/>
</dbReference>
<keyword evidence="1" id="KW-0813">Transport</keyword>
<evidence type="ECO:0000313" key="5">
    <source>
        <dbReference type="EMBL" id="EHL78901.1"/>
    </source>
</evidence>
<keyword evidence="2" id="KW-0547">Nucleotide-binding</keyword>
<dbReference type="Proteomes" id="UP000011747">
    <property type="component" value="Unassembled WGS sequence"/>
</dbReference>
<dbReference type="HOGENOM" id="CLU_000604_1_22_9"/>
<dbReference type="InterPro" id="IPR003439">
    <property type="entry name" value="ABC_transporter-like_ATP-bd"/>
</dbReference>
<name>G9QIX9_9BACI</name>
<evidence type="ECO:0000256" key="3">
    <source>
        <dbReference type="ARBA" id="ARBA00022840"/>
    </source>
</evidence>
<dbReference type="RefSeq" id="WP_003353218.1">
    <property type="nucleotide sequence ID" value="NZ_JH414745.1"/>
</dbReference>
<proteinExistence type="predicted"/>
<dbReference type="PROSITE" id="PS50893">
    <property type="entry name" value="ABC_TRANSPORTER_2"/>
    <property type="match status" value="1"/>
</dbReference>
<evidence type="ECO:0000313" key="6">
    <source>
        <dbReference type="Proteomes" id="UP000011747"/>
    </source>
</evidence>
<reference evidence="5 6" key="1">
    <citation type="submission" date="2011-09" db="EMBL/GenBank/DDBJ databases">
        <title>The Genome Sequence of Bacillus smithii 7_3_47FAA.</title>
        <authorList>
            <consortium name="The Broad Institute Genome Sequencing Platform"/>
            <person name="Earl A."/>
            <person name="Ward D."/>
            <person name="Feldgarden M."/>
            <person name="Gevers D."/>
            <person name="Daigneault M."/>
            <person name="Strauss J."/>
            <person name="Allen-Vercoe E."/>
            <person name="Young S.K."/>
            <person name="Zeng Q."/>
            <person name="Gargeya S."/>
            <person name="Fitzgerald M."/>
            <person name="Haas B."/>
            <person name="Abouelleil A."/>
            <person name="Alvarado L."/>
            <person name="Arachchi H.M."/>
            <person name="Berlin A."/>
            <person name="Brown A."/>
            <person name="Chapman S.B."/>
            <person name="Chen Z."/>
            <person name="Dunbar C."/>
            <person name="Freedman E."/>
            <person name="Gearin G."/>
            <person name="Goldberg J."/>
            <person name="Griggs A."/>
            <person name="Gujja S."/>
            <person name="Heiman D."/>
            <person name="Howarth C."/>
            <person name="Larson L."/>
            <person name="Lui A."/>
            <person name="MacDonald P.J.P."/>
            <person name="Montmayeur A."/>
            <person name="Murphy C."/>
            <person name="Neiman D."/>
            <person name="Pearson M."/>
            <person name="Priest M."/>
            <person name="Roberts A."/>
            <person name="Saif S."/>
            <person name="Shea T."/>
            <person name="Shenoy N."/>
            <person name="Sisk P."/>
            <person name="Stolte C."/>
            <person name="Sykes S."/>
            <person name="Wortman J."/>
            <person name="Nusbaum C."/>
            <person name="Birren B."/>
        </authorList>
    </citation>
    <scope>NUCLEOTIDE SEQUENCE [LARGE SCALE GENOMIC DNA]</scope>
    <source>
        <strain evidence="5 6">7_3_47FAA</strain>
    </source>
</reference>
<protein>
    <recommendedName>
        <fullName evidence="4">ABC transporter domain-containing protein</fullName>
    </recommendedName>
</protein>
<dbReference type="AlphaFoldDB" id="G9QIX9"/>
<dbReference type="PANTHER" id="PTHR43423:SF1">
    <property type="entry name" value="ABC TRANSPORTER I FAMILY MEMBER 17"/>
    <property type="match status" value="1"/>
</dbReference>
<evidence type="ECO:0000256" key="1">
    <source>
        <dbReference type="ARBA" id="ARBA00022448"/>
    </source>
</evidence>
<accession>G9QIX9</accession>
<dbReference type="EMBL" id="ACWF01000048">
    <property type="protein sequence ID" value="EHL78901.1"/>
    <property type="molecule type" value="Genomic_DNA"/>
</dbReference>
<sequence>MENAGNPIITEVELKNVHKTFMNHNEAIHVLKGICGKVPKGSILTIIGPSGSGKSTILSLCNLLITPDEGEVHIQGKEVRKWEVQELRCQVGIAFQSAPMLTGTALENLTLPARLQGRTLNNPEKYMEYVGLSKDLLTREAKELSGGQRQRLSLARTLVNNPSVLLLDEVTSALDSISGHEIEELILRLNREPF</sequence>
<organism evidence="5 6">
    <name type="scientific">Bacillus smithii 7_3_47FAA</name>
    <dbReference type="NCBI Taxonomy" id="665952"/>
    <lineage>
        <taxon>Bacteria</taxon>
        <taxon>Bacillati</taxon>
        <taxon>Bacillota</taxon>
        <taxon>Bacilli</taxon>
        <taxon>Bacillales</taxon>
        <taxon>Bacillaceae</taxon>
        <taxon>Bacillus</taxon>
    </lineage>
</organism>
<dbReference type="GO" id="GO:0016887">
    <property type="term" value="F:ATP hydrolysis activity"/>
    <property type="evidence" value="ECO:0007669"/>
    <property type="project" value="InterPro"/>
</dbReference>
<dbReference type="InterPro" id="IPR027417">
    <property type="entry name" value="P-loop_NTPase"/>
</dbReference>